<keyword evidence="1" id="KW-1133">Transmembrane helix</keyword>
<dbReference type="RefSeq" id="WP_014136834.1">
    <property type="nucleotide sequence ID" value="NC_016109.1"/>
</dbReference>
<keyword evidence="4" id="KW-1185">Reference proteome</keyword>
<proteinExistence type="predicted"/>
<gene>
    <name evidence="3" type="ordered locus">KSE_37270</name>
</gene>
<dbReference type="STRING" id="452652.KSE_37270"/>
<dbReference type="Pfam" id="PF14219">
    <property type="entry name" value="DUF4328"/>
    <property type="match status" value="1"/>
</dbReference>
<dbReference type="PATRIC" id="fig|452652.3.peg.3725"/>
<evidence type="ECO:0000259" key="2">
    <source>
        <dbReference type="Pfam" id="PF14219"/>
    </source>
</evidence>
<keyword evidence="1" id="KW-0472">Membrane</keyword>
<name>E4NE97_KITSK</name>
<evidence type="ECO:0000313" key="4">
    <source>
        <dbReference type="Proteomes" id="UP000007076"/>
    </source>
</evidence>
<dbReference type="InterPro" id="IPR025565">
    <property type="entry name" value="DUF4328"/>
</dbReference>
<dbReference type="HOGENOM" id="CLU_060324_0_1_11"/>
<sequence length="221" mass="23756">MPSRAVYRSPRTLATASVVLLGLNGAVALGGAALALLEMGSDAPSEQAATLLDVLAAAVMVLVLGTAAVYLPWLYRVRVNAEVIYPHGHQHARGWAVGGWLVPLVQFWFPWRITTDVWKASAPAGEHGVPRPVSAWPVHCWWAAILLSRLVSVMGTDSLDSEAARTYLDSYREALLTLAVSSLLTLTAAVLAILVVHRLTAMQEEHAARAWAAWTPPPVTV</sequence>
<feature type="transmembrane region" description="Helical" evidence="1">
    <location>
        <begin position="54"/>
        <end position="75"/>
    </location>
</feature>
<dbReference type="eggNOG" id="COG0515">
    <property type="taxonomic scope" value="Bacteria"/>
</dbReference>
<keyword evidence="1" id="KW-0812">Transmembrane</keyword>
<feature type="transmembrane region" description="Helical" evidence="1">
    <location>
        <begin position="174"/>
        <end position="196"/>
    </location>
</feature>
<protein>
    <recommendedName>
        <fullName evidence="2">DUF4328 domain-containing protein</fullName>
    </recommendedName>
</protein>
<accession>E4NE97</accession>
<evidence type="ECO:0000256" key="1">
    <source>
        <dbReference type="SAM" id="Phobius"/>
    </source>
</evidence>
<organism evidence="3 4">
    <name type="scientific">Kitasatospora setae (strain ATCC 33774 / DSM 43861 / JCM 3304 / KCC A-0304 / NBRC 14216 / KM-6054)</name>
    <name type="common">Streptomyces setae</name>
    <dbReference type="NCBI Taxonomy" id="452652"/>
    <lineage>
        <taxon>Bacteria</taxon>
        <taxon>Bacillati</taxon>
        <taxon>Actinomycetota</taxon>
        <taxon>Actinomycetes</taxon>
        <taxon>Kitasatosporales</taxon>
        <taxon>Streptomycetaceae</taxon>
        <taxon>Kitasatospora</taxon>
    </lineage>
</organism>
<feature type="domain" description="DUF4328" evidence="2">
    <location>
        <begin position="47"/>
        <end position="201"/>
    </location>
</feature>
<dbReference type="KEGG" id="ksk:KSE_37270"/>
<dbReference type="Proteomes" id="UP000007076">
    <property type="component" value="Chromosome"/>
</dbReference>
<dbReference type="AlphaFoldDB" id="E4NE97"/>
<evidence type="ECO:0000313" key="3">
    <source>
        <dbReference type="EMBL" id="BAJ29528.1"/>
    </source>
</evidence>
<dbReference type="EMBL" id="AP010968">
    <property type="protein sequence ID" value="BAJ29528.1"/>
    <property type="molecule type" value="Genomic_DNA"/>
</dbReference>
<reference evidence="3 4" key="1">
    <citation type="journal article" date="2010" name="DNA Res.">
        <title>Genome sequence of Kitasatospora setae NBRC 14216T: an evolutionary snapshot of the family Streptomycetaceae.</title>
        <authorList>
            <person name="Ichikawa N."/>
            <person name="Oguchi A."/>
            <person name="Ikeda H."/>
            <person name="Ishikawa J."/>
            <person name="Kitani S."/>
            <person name="Watanabe Y."/>
            <person name="Nakamura S."/>
            <person name="Katano Y."/>
            <person name="Kishi E."/>
            <person name="Sasagawa M."/>
            <person name="Ankai A."/>
            <person name="Fukui S."/>
            <person name="Hashimoto Y."/>
            <person name="Kamata S."/>
            <person name="Otoguro M."/>
            <person name="Tanikawa S."/>
            <person name="Nihira T."/>
            <person name="Horinouchi S."/>
            <person name="Ohnishi Y."/>
            <person name="Hayakawa M."/>
            <person name="Kuzuyama T."/>
            <person name="Arisawa A."/>
            <person name="Nomoto F."/>
            <person name="Miura H."/>
            <person name="Takahashi Y."/>
            <person name="Fujita N."/>
        </authorList>
    </citation>
    <scope>NUCLEOTIDE SEQUENCE [LARGE SCALE GENOMIC DNA]</scope>
    <source>
        <strain evidence="4">ATCC 33774 / DSM 43861 / JCM 3304 / KCC A-0304 / NBRC 14216 / KM-6054</strain>
    </source>
</reference>